<protein>
    <submittedName>
        <fullName evidence="3">Uncharacterized conserved protein</fullName>
    </submittedName>
</protein>
<dbReference type="InterPro" id="IPR009683">
    <property type="entry name" value="Extensin-like_C"/>
</dbReference>
<feature type="region of interest" description="Disordered" evidence="1">
    <location>
        <begin position="81"/>
        <end position="208"/>
    </location>
</feature>
<name>A0A1M5GXV1_9BRAD</name>
<reference evidence="3 4" key="1">
    <citation type="submission" date="2016-11" db="EMBL/GenBank/DDBJ databases">
        <authorList>
            <person name="Jaros S."/>
            <person name="Januszkiewicz K."/>
            <person name="Wedrychowicz H."/>
        </authorList>
    </citation>
    <scope>NUCLEOTIDE SEQUENCE [LARGE SCALE GENOMIC DNA]</scope>
    <source>
        <strain evidence="3 4">GAS242</strain>
    </source>
</reference>
<feature type="compositionally biased region" description="Basic residues" evidence="1">
    <location>
        <begin position="396"/>
        <end position="408"/>
    </location>
</feature>
<organism evidence="3 4">
    <name type="scientific">Bradyrhizobium erythrophlei</name>
    <dbReference type="NCBI Taxonomy" id="1437360"/>
    <lineage>
        <taxon>Bacteria</taxon>
        <taxon>Pseudomonadati</taxon>
        <taxon>Pseudomonadota</taxon>
        <taxon>Alphaproteobacteria</taxon>
        <taxon>Hyphomicrobiales</taxon>
        <taxon>Nitrobacteraceae</taxon>
        <taxon>Bradyrhizobium</taxon>
    </lineage>
</organism>
<proteinExistence type="predicted"/>
<feature type="region of interest" description="Disordered" evidence="1">
    <location>
        <begin position="374"/>
        <end position="428"/>
    </location>
</feature>
<sequence>MYLVGSFVLVSLAGCGRGFFQSAEREPWRAEAEIACLKSGAVKETPELVRIDPISGPGVCGAEFPLKVAALGESSGSFGFADESLRPPANIGNQPHWPVSQPPPQPTAAPYPTPSPYTNSALRQPAYGSSPSEPISLAPPGVAPEEDDIELPPEGAPGANSPPATNGQYPGPYMAAPAYPSRDRATAPYSPRPDVGTGYPQAAPLPRLGPPQGNSVAAFGAVAVRPAATLACPIVSVLDRWLADSVQPAAMRWFGARVVEIKQISAYSCRGMNGNSYAHISEHAFGNALDIAGFTLADGRHISVRDGWKGLPEEQGFLRDVQATACQQFTTVLAPGSNVYHFDHIHVDLMRRASRRLICQPAAMSGEEVAARAAGRNPYASREPNVTGSLGDGKSRRIARPRSTRKTSSRTSNKGQTHGGRWVGSRRRRIAGRPFGAMPANFGRSRQIPACSMTAVQRDHQHTRSAPGTASRGDPIRLSKPFPLRP</sequence>
<feature type="compositionally biased region" description="Pro residues" evidence="1">
    <location>
        <begin position="100"/>
        <end position="115"/>
    </location>
</feature>
<evidence type="ECO:0000259" key="2">
    <source>
        <dbReference type="Pfam" id="PF06904"/>
    </source>
</evidence>
<feature type="compositionally biased region" description="Low complexity" evidence="1">
    <location>
        <begin position="169"/>
        <end position="180"/>
    </location>
</feature>
<accession>A0A1M5GXV1</accession>
<feature type="compositionally biased region" description="Polar residues" evidence="1">
    <location>
        <begin position="118"/>
        <end position="133"/>
    </location>
</feature>
<dbReference type="Proteomes" id="UP000190675">
    <property type="component" value="Chromosome I"/>
</dbReference>
<dbReference type="Pfam" id="PF06904">
    <property type="entry name" value="Extensin-like_C"/>
    <property type="match status" value="1"/>
</dbReference>
<feature type="region of interest" description="Disordered" evidence="1">
    <location>
        <begin position="449"/>
        <end position="486"/>
    </location>
</feature>
<dbReference type="AlphaFoldDB" id="A0A1M5GXV1"/>
<evidence type="ECO:0000313" key="4">
    <source>
        <dbReference type="Proteomes" id="UP000190675"/>
    </source>
</evidence>
<evidence type="ECO:0000313" key="3">
    <source>
        <dbReference type="EMBL" id="SHG08550.1"/>
    </source>
</evidence>
<gene>
    <name evidence="3" type="ORF">SAMN05444169_0447</name>
</gene>
<dbReference type="EMBL" id="LT670818">
    <property type="protein sequence ID" value="SHG08550.1"/>
    <property type="molecule type" value="Genomic_DNA"/>
</dbReference>
<evidence type="ECO:0000256" key="1">
    <source>
        <dbReference type="SAM" id="MobiDB-lite"/>
    </source>
</evidence>
<feature type="domain" description="Extensin-like C-terminal" evidence="2">
    <location>
        <begin position="219"/>
        <end position="360"/>
    </location>
</feature>